<dbReference type="EMBL" id="CAJVQC010001816">
    <property type="protein sequence ID" value="CAG8500922.1"/>
    <property type="molecule type" value="Genomic_DNA"/>
</dbReference>
<name>A0ACA9L1N4_9GLOM</name>
<sequence length="226" mass="26946">MKRLTAWTVDMLPTETGPQDTPNSKRYNAYQPVTAITDEPILNKIFVNRKGGKENHFLMPRRILVNQYDTLLLNVNTTDTNIFVHKVSRNLQGQQLRQWLTDNHHRIFVMTYSHASNRSELFHEETLRNYLHMWDEVHELPWEMLIIYDKQNWVPTLSWTASFWPRFNRRIYIRDIDDPVDNYMKSLFNQTKLIFLHTIAKSTENITPLEEQLYVTTQIVDADNGH</sequence>
<keyword evidence="2" id="KW-1185">Reference proteome</keyword>
<dbReference type="Proteomes" id="UP000789920">
    <property type="component" value="Unassembled WGS sequence"/>
</dbReference>
<gene>
    <name evidence="1" type="ORF">RPERSI_LOCUS1818</name>
</gene>
<comment type="caution">
    <text evidence="1">The sequence shown here is derived from an EMBL/GenBank/DDBJ whole genome shotgun (WGS) entry which is preliminary data.</text>
</comment>
<evidence type="ECO:0000313" key="1">
    <source>
        <dbReference type="EMBL" id="CAG8500922.1"/>
    </source>
</evidence>
<proteinExistence type="predicted"/>
<evidence type="ECO:0000313" key="2">
    <source>
        <dbReference type="Proteomes" id="UP000789920"/>
    </source>
</evidence>
<organism evidence="1 2">
    <name type="scientific">Racocetra persica</name>
    <dbReference type="NCBI Taxonomy" id="160502"/>
    <lineage>
        <taxon>Eukaryota</taxon>
        <taxon>Fungi</taxon>
        <taxon>Fungi incertae sedis</taxon>
        <taxon>Mucoromycota</taxon>
        <taxon>Glomeromycotina</taxon>
        <taxon>Glomeromycetes</taxon>
        <taxon>Diversisporales</taxon>
        <taxon>Gigasporaceae</taxon>
        <taxon>Racocetra</taxon>
    </lineage>
</organism>
<protein>
    <submittedName>
        <fullName evidence="1">27069_t:CDS:1</fullName>
    </submittedName>
</protein>
<accession>A0ACA9L1N4</accession>
<reference evidence="1" key="1">
    <citation type="submission" date="2021-06" db="EMBL/GenBank/DDBJ databases">
        <authorList>
            <person name="Kallberg Y."/>
            <person name="Tangrot J."/>
            <person name="Rosling A."/>
        </authorList>
    </citation>
    <scope>NUCLEOTIDE SEQUENCE</scope>
    <source>
        <strain evidence="1">MA461A</strain>
    </source>
</reference>